<dbReference type="EMBL" id="BMGT01000004">
    <property type="protein sequence ID" value="GGG87058.1"/>
    <property type="molecule type" value="Genomic_DNA"/>
</dbReference>
<keyword evidence="2" id="KW-1185">Reference proteome</keyword>
<comment type="caution">
    <text evidence="1">The sequence shown here is derived from an EMBL/GenBank/DDBJ whole genome shotgun (WGS) entry which is preliminary data.</text>
</comment>
<reference evidence="1" key="1">
    <citation type="journal article" date="2014" name="Int. J. Syst. Evol. Microbiol.">
        <title>Complete genome sequence of Corynebacterium casei LMG S-19264T (=DSM 44701T), isolated from a smear-ripened cheese.</title>
        <authorList>
            <consortium name="US DOE Joint Genome Institute (JGI-PGF)"/>
            <person name="Walter F."/>
            <person name="Albersmeier A."/>
            <person name="Kalinowski J."/>
            <person name="Ruckert C."/>
        </authorList>
    </citation>
    <scope>NUCLEOTIDE SEQUENCE</scope>
    <source>
        <strain evidence="1">CGMCC 1.12997</strain>
    </source>
</reference>
<dbReference type="AlphaFoldDB" id="A0A917HRE6"/>
<dbReference type="Proteomes" id="UP000647241">
    <property type="component" value="Unassembled WGS sequence"/>
</dbReference>
<reference evidence="1" key="2">
    <citation type="submission" date="2020-09" db="EMBL/GenBank/DDBJ databases">
        <authorList>
            <person name="Sun Q."/>
            <person name="Zhou Y."/>
        </authorList>
    </citation>
    <scope>NUCLEOTIDE SEQUENCE</scope>
    <source>
        <strain evidence="1">CGMCC 1.12997</strain>
    </source>
</reference>
<accession>A0A917HRE6</accession>
<organism evidence="1 2">
    <name type="scientific">Edaphobacter dinghuensis</name>
    <dbReference type="NCBI Taxonomy" id="1560005"/>
    <lineage>
        <taxon>Bacteria</taxon>
        <taxon>Pseudomonadati</taxon>
        <taxon>Acidobacteriota</taxon>
        <taxon>Terriglobia</taxon>
        <taxon>Terriglobales</taxon>
        <taxon>Acidobacteriaceae</taxon>
        <taxon>Edaphobacter</taxon>
    </lineage>
</organism>
<evidence type="ECO:0000313" key="2">
    <source>
        <dbReference type="Proteomes" id="UP000647241"/>
    </source>
</evidence>
<proteinExistence type="predicted"/>
<sequence length="82" mass="8735">MGTIVTFRKKSRFVSIPIAEARYCRSCDAINNSPTEYCTACGSSDLAKVKLPSPPPDDPGPGPAPAMCAVPNYSFELLNRAA</sequence>
<protein>
    <submittedName>
        <fullName evidence="1">Uncharacterized protein</fullName>
    </submittedName>
</protein>
<name>A0A917HRE6_9BACT</name>
<gene>
    <name evidence="1" type="ORF">GCM10011585_33850</name>
</gene>
<evidence type="ECO:0000313" key="1">
    <source>
        <dbReference type="EMBL" id="GGG87058.1"/>
    </source>
</evidence>